<dbReference type="AlphaFoldDB" id="A0A0W0ZQ86"/>
<keyword evidence="3" id="KW-0436">Ligase</keyword>
<dbReference type="InterPro" id="IPR014144">
    <property type="entry name" value="LigD_PE_domain"/>
</dbReference>
<dbReference type="EMBL" id="LNZA01000008">
    <property type="protein sequence ID" value="KTD71319.1"/>
    <property type="molecule type" value="Genomic_DNA"/>
</dbReference>
<dbReference type="STRING" id="40335.Ltuc_2678"/>
<organism evidence="3 4">
    <name type="scientific">Legionella tucsonensis</name>
    <dbReference type="NCBI Taxonomy" id="40335"/>
    <lineage>
        <taxon>Bacteria</taxon>
        <taxon>Pseudomonadati</taxon>
        <taxon>Pseudomonadota</taxon>
        <taxon>Gammaproteobacteria</taxon>
        <taxon>Legionellales</taxon>
        <taxon>Legionellaceae</taxon>
        <taxon>Legionella</taxon>
    </lineage>
</organism>
<proteinExistence type="predicted"/>
<dbReference type="EC" id="6.5.1.1" evidence="3"/>
<accession>A0A0W0ZQ86</accession>
<feature type="domain" description="DNA ligase D 3'-phosphoesterase" evidence="2">
    <location>
        <begin position="37"/>
        <end position="95"/>
    </location>
</feature>
<dbReference type="Pfam" id="PF13298">
    <property type="entry name" value="LigD_N"/>
    <property type="match status" value="1"/>
</dbReference>
<feature type="compositionally biased region" description="Basic and acidic residues" evidence="1">
    <location>
        <begin position="7"/>
        <end position="23"/>
    </location>
</feature>
<name>A0A0W0ZQ86_9GAMM</name>
<protein>
    <submittedName>
        <fullName evidence="3">DNA ligase D, 3''-phosphoesterase domain protein</fullName>
        <ecNumber evidence="3">6.5.1.1</ecNumber>
    </submittedName>
</protein>
<evidence type="ECO:0000313" key="4">
    <source>
        <dbReference type="Proteomes" id="UP000054693"/>
    </source>
</evidence>
<evidence type="ECO:0000256" key="1">
    <source>
        <dbReference type="SAM" id="MobiDB-lite"/>
    </source>
</evidence>
<sequence>MSKSKHLKEYQQKRDFRKTKEPQRTTSKKRNIFFVIQKHDASHLHYDFSLQNDDALISWAIPKGISTAANKKRLAIRTEDHPLDYAKFEGIIPEG</sequence>
<dbReference type="PANTHER" id="PTHR39465">
    <property type="entry name" value="DNA LIGASE D, 3'-PHOSPHOESTERASE DOMAIN"/>
    <property type="match status" value="1"/>
</dbReference>
<gene>
    <name evidence="3" type="ORF">Ltuc_2678</name>
</gene>
<dbReference type="PATRIC" id="fig|40335.7.peg.2862"/>
<evidence type="ECO:0000259" key="2">
    <source>
        <dbReference type="Pfam" id="PF13298"/>
    </source>
</evidence>
<dbReference type="Proteomes" id="UP000054693">
    <property type="component" value="Unassembled WGS sequence"/>
</dbReference>
<evidence type="ECO:0000313" key="3">
    <source>
        <dbReference type="EMBL" id="KTD71319.1"/>
    </source>
</evidence>
<reference evidence="3 4" key="1">
    <citation type="submission" date="2015-11" db="EMBL/GenBank/DDBJ databases">
        <title>Genomic analysis of 38 Legionella species identifies large and diverse effector repertoires.</title>
        <authorList>
            <person name="Burstein D."/>
            <person name="Amaro F."/>
            <person name="Zusman T."/>
            <person name="Lifshitz Z."/>
            <person name="Cohen O."/>
            <person name="Gilbert J.A."/>
            <person name="Pupko T."/>
            <person name="Shuman H.A."/>
            <person name="Segal G."/>
        </authorList>
    </citation>
    <scope>NUCLEOTIDE SEQUENCE [LARGE SCALE GENOMIC DNA]</scope>
    <source>
        <strain evidence="3 4">ATCC 49180</strain>
    </source>
</reference>
<dbReference type="PANTHER" id="PTHR39465:SF1">
    <property type="entry name" value="DNA LIGASE D 3'-PHOSPHOESTERASE DOMAIN-CONTAINING PROTEIN"/>
    <property type="match status" value="1"/>
</dbReference>
<feature type="region of interest" description="Disordered" evidence="1">
    <location>
        <begin position="1"/>
        <end position="28"/>
    </location>
</feature>
<keyword evidence="4" id="KW-1185">Reference proteome</keyword>
<comment type="caution">
    <text evidence="3">The sequence shown here is derived from an EMBL/GenBank/DDBJ whole genome shotgun (WGS) entry which is preliminary data.</text>
</comment>
<dbReference type="GO" id="GO:0003910">
    <property type="term" value="F:DNA ligase (ATP) activity"/>
    <property type="evidence" value="ECO:0007669"/>
    <property type="project" value="UniProtKB-EC"/>
</dbReference>